<organism evidence="2 3">
    <name type="scientific">Niallia endozanthoxylica</name>
    <dbReference type="NCBI Taxonomy" id="2036016"/>
    <lineage>
        <taxon>Bacteria</taxon>
        <taxon>Bacillati</taxon>
        <taxon>Bacillota</taxon>
        <taxon>Bacilli</taxon>
        <taxon>Bacillales</taxon>
        <taxon>Bacillaceae</taxon>
        <taxon>Niallia</taxon>
    </lineage>
</organism>
<gene>
    <name evidence="2" type="ORF">F4V44_16115</name>
</gene>
<accession>A0A5J5HPY8</accession>
<dbReference type="EMBL" id="VYKL01000025">
    <property type="protein sequence ID" value="KAA9022045.1"/>
    <property type="molecule type" value="Genomic_DNA"/>
</dbReference>
<dbReference type="RefSeq" id="WP_150441040.1">
    <property type="nucleotide sequence ID" value="NZ_VYKL01000025.1"/>
</dbReference>
<dbReference type="SUPFAM" id="SSF55608">
    <property type="entry name" value="Homing endonucleases"/>
    <property type="match status" value="1"/>
</dbReference>
<sequence length="213" mass="25391">MESSAKKNAFLSYICGKLLGDGCITLQPGRKPRFQFNHTASDFEWCNYCYEKLRPFLPLNPPSYSKIKDSRTLKGYTERYIVQSKTSELITYLESIWYFSRKKVIPFDFLEKYLDEKALAWWYLDDGHLKKNNDVVKKIILSTDSFTQNENLQLIKLLEKKFSLNFSLDGQNRLILYDQLQIVYFCRLVHPYLHPSMDRKIMKTELFIKQYFP</sequence>
<dbReference type="AlphaFoldDB" id="A0A5J5HPY8"/>
<name>A0A5J5HPY8_9BACI</name>
<dbReference type="InterPro" id="IPR004860">
    <property type="entry name" value="LAGLIDADG_dom"/>
</dbReference>
<evidence type="ECO:0000313" key="2">
    <source>
        <dbReference type="EMBL" id="KAA9022045.1"/>
    </source>
</evidence>
<feature type="domain" description="Homing endonuclease LAGLIDADG" evidence="1">
    <location>
        <begin position="13"/>
        <end position="172"/>
    </location>
</feature>
<dbReference type="Proteomes" id="UP000326671">
    <property type="component" value="Unassembled WGS sequence"/>
</dbReference>
<dbReference type="Gene3D" id="3.10.28.10">
    <property type="entry name" value="Homing endonucleases"/>
    <property type="match status" value="2"/>
</dbReference>
<reference evidence="2 3" key="1">
    <citation type="submission" date="2019-09" db="EMBL/GenBank/DDBJ databases">
        <title>Whole genome sequences of isolates from the Mars Exploration Rovers.</title>
        <authorList>
            <person name="Seuylemezian A."/>
            <person name="Vaishampayan P."/>
        </authorList>
    </citation>
    <scope>NUCLEOTIDE SEQUENCE [LARGE SCALE GENOMIC DNA]</scope>
    <source>
        <strain evidence="2 3">MER_TA_151</strain>
    </source>
</reference>
<evidence type="ECO:0000313" key="3">
    <source>
        <dbReference type="Proteomes" id="UP000326671"/>
    </source>
</evidence>
<dbReference type="Pfam" id="PF03161">
    <property type="entry name" value="LAGLIDADG_2"/>
    <property type="match status" value="1"/>
</dbReference>
<proteinExistence type="predicted"/>
<dbReference type="OrthoDB" id="2351986at2"/>
<comment type="caution">
    <text evidence="2">The sequence shown here is derived from an EMBL/GenBank/DDBJ whole genome shotgun (WGS) entry which is preliminary data.</text>
</comment>
<dbReference type="GO" id="GO:0004519">
    <property type="term" value="F:endonuclease activity"/>
    <property type="evidence" value="ECO:0007669"/>
    <property type="project" value="InterPro"/>
</dbReference>
<dbReference type="InterPro" id="IPR027434">
    <property type="entry name" value="Homing_endonucl"/>
</dbReference>
<evidence type="ECO:0000259" key="1">
    <source>
        <dbReference type="Pfam" id="PF03161"/>
    </source>
</evidence>
<keyword evidence="3" id="KW-1185">Reference proteome</keyword>
<protein>
    <recommendedName>
        <fullName evidence="1">Homing endonuclease LAGLIDADG domain-containing protein</fullName>
    </recommendedName>
</protein>